<feature type="region of interest" description="Disordered" evidence="1">
    <location>
        <begin position="1"/>
        <end position="28"/>
    </location>
</feature>
<feature type="region of interest" description="Disordered" evidence="1">
    <location>
        <begin position="202"/>
        <end position="221"/>
    </location>
</feature>
<feature type="compositionally biased region" description="Basic and acidic residues" evidence="1">
    <location>
        <begin position="204"/>
        <end position="213"/>
    </location>
</feature>
<keyword evidence="3" id="KW-1185">Reference proteome</keyword>
<dbReference type="RefSeq" id="XP_013754713.1">
    <property type="nucleotide sequence ID" value="XM_013899259.1"/>
</dbReference>
<name>A0A0L0DL94_THETB</name>
<evidence type="ECO:0000256" key="1">
    <source>
        <dbReference type="SAM" id="MobiDB-lite"/>
    </source>
</evidence>
<dbReference type="Proteomes" id="UP000054408">
    <property type="component" value="Unassembled WGS sequence"/>
</dbReference>
<accession>A0A0L0DL94</accession>
<dbReference type="AlphaFoldDB" id="A0A0L0DL94"/>
<gene>
    <name evidence="2" type="ORF">AMSG_09327</name>
</gene>
<evidence type="ECO:0000313" key="3">
    <source>
        <dbReference type="Proteomes" id="UP000054408"/>
    </source>
</evidence>
<feature type="region of interest" description="Disordered" evidence="1">
    <location>
        <begin position="141"/>
        <end position="169"/>
    </location>
</feature>
<sequence length="221" mass="24321">MSARPSLGSAGSLVAGTGVRGGEGEGEGVVDPLFDATYSRLELVAKEQRLERLVLESKGLLRTGLLRRGLGKVSELCNPPSAMLRDRDADFSSWSMRYVVPIAGDSAPPPPVSRATAYGRDWTAPPEQWERLMHRHLAKSHAARHAAERQQRYTAVPQPRSELVRSDNTVPSSLPARALADHEFQRRYVNGAYKAWLLDNGHPIPDDLRDVVPHQRGTTSS</sequence>
<evidence type="ECO:0000313" key="2">
    <source>
        <dbReference type="EMBL" id="KNC53035.1"/>
    </source>
</evidence>
<dbReference type="GeneID" id="25567814"/>
<organism evidence="2 3">
    <name type="scientific">Thecamonas trahens ATCC 50062</name>
    <dbReference type="NCBI Taxonomy" id="461836"/>
    <lineage>
        <taxon>Eukaryota</taxon>
        <taxon>Apusozoa</taxon>
        <taxon>Apusomonadida</taxon>
        <taxon>Apusomonadidae</taxon>
        <taxon>Thecamonas</taxon>
    </lineage>
</organism>
<proteinExistence type="predicted"/>
<dbReference type="EMBL" id="GL349478">
    <property type="protein sequence ID" value="KNC53035.1"/>
    <property type="molecule type" value="Genomic_DNA"/>
</dbReference>
<protein>
    <submittedName>
        <fullName evidence="2">Uncharacterized protein</fullName>
    </submittedName>
</protein>
<reference evidence="2 3" key="1">
    <citation type="submission" date="2010-05" db="EMBL/GenBank/DDBJ databases">
        <title>The Genome Sequence of Thecamonas trahens ATCC 50062.</title>
        <authorList>
            <consortium name="The Broad Institute Genome Sequencing Platform"/>
            <person name="Russ C."/>
            <person name="Cuomo C."/>
            <person name="Shea T."/>
            <person name="Young S.K."/>
            <person name="Zeng Q."/>
            <person name="Koehrsen M."/>
            <person name="Haas B."/>
            <person name="Borodovsky M."/>
            <person name="Guigo R."/>
            <person name="Alvarado L."/>
            <person name="Berlin A."/>
            <person name="Bochicchio J."/>
            <person name="Borenstein D."/>
            <person name="Chapman S."/>
            <person name="Chen Z."/>
            <person name="Freedman E."/>
            <person name="Gellesch M."/>
            <person name="Goldberg J."/>
            <person name="Griggs A."/>
            <person name="Gujja S."/>
            <person name="Heilman E."/>
            <person name="Heiman D."/>
            <person name="Hepburn T."/>
            <person name="Howarth C."/>
            <person name="Jen D."/>
            <person name="Larson L."/>
            <person name="Mehta T."/>
            <person name="Park D."/>
            <person name="Pearson M."/>
            <person name="Roberts A."/>
            <person name="Saif S."/>
            <person name="Shenoy N."/>
            <person name="Sisk P."/>
            <person name="Stolte C."/>
            <person name="Sykes S."/>
            <person name="Thomson T."/>
            <person name="Walk T."/>
            <person name="White J."/>
            <person name="Yandava C."/>
            <person name="Burger G."/>
            <person name="Gray M.W."/>
            <person name="Holland P.W.H."/>
            <person name="King N."/>
            <person name="Lang F.B.F."/>
            <person name="Roger A.J."/>
            <person name="Ruiz-Trillo I."/>
            <person name="Lander E."/>
            <person name="Nusbaum C."/>
        </authorList>
    </citation>
    <scope>NUCLEOTIDE SEQUENCE [LARGE SCALE GENOMIC DNA]</scope>
    <source>
        <strain evidence="2 3">ATCC 50062</strain>
    </source>
</reference>